<dbReference type="GO" id="GO:0046872">
    <property type="term" value="F:metal ion binding"/>
    <property type="evidence" value="ECO:0007669"/>
    <property type="project" value="UniProtKB-KW"/>
</dbReference>
<dbReference type="AlphaFoldDB" id="A0A401IDB0"/>
<dbReference type="PANTHER" id="PTHR43360">
    <property type="entry name" value="CARBON DIOXIDE CONCENTRATING MECHANISM PROTEIN CCMM"/>
    <property type="match status" value="1"/>
</dbReference>
<dbReference type="Proteomes" id="UP000287247">
    <property type="component" value="Unassembled WGS sequence"/>
</dbReference>
<dbReference type="InterPro" id="IPR000894">
    <property type="entry name" value="RuBisCO_ssu_dom"/>
</dbReference>
<dbReference type="RefSeq" id="WP_124977831.1">
    <property type="nucleotide sequence ID" value="NZ_BDQK01000001.1"/>
</dbReference>
<evidence type="ECO:0000256" key="9">
    <source>
        <dbReference type="ARBA" id="ARBA00030397"/>
    </source>
</evidence>
<dbReference type="Pfam" id="PF00101">
    <property type="entry name" value="RuBisCO_small"/>
    <property type="match status" value="4"/>
</dbReference>
<feature type="binding site" description="in other chain" evidence="11">
    <location>
        <position position="75"/>
    </location>
    <ligand>
        <name>Zn(2+)</name>
        <dbReference type="ChEBI" id="CHEBI:29105"/>
        <note>ligand shared between two neighboring subunits</note>
    </ligand>
</feature>
<dbReference type="Gene3D" id="2.160.10.10">
    <property type="entry name" value="Hexapeptide repeat proteins"/>
    <property type="match status" value="1"/>
</dbReference>
<keyword evidence="11" id="KW-0479">Metal-binding</keyword>
<keyword evidence="16" id="KW-1185">Reference proteome</keyword>
<feature type="binding site" evidence="11">
    <location>
        <position position="102"/>
    </location>
    <ligand>
        <name>Zn(2+)</name>
        <dbReference type="ChEBI" id="CHEBI:29105"/>
        <note>ligand shared between two neighboring subunits</note>
    </ligand>
</feature>
<sequence>MVVRTAAAPPTPWSKTLAEPQIDDSAYVHSFSNLIGDVKVGANVLIAPGTSIRADEGTPFSIGEATNIQDGVVIHGLEKGRVIGDDELEYSVWIGKKACITHMALIHGPAYVGDGAFIGFRSTVFNARVGAGCIVMMHALIQDVEIAPGKYVPSGAIITNQQQADRLPDVTEADRAFARHVVEINEALRVGYQCADNAVCINPIRERLENSIKDVNETDYKNSVTSMSLSPEIVTQVRSLLSQGYTIGAEHADKRRFRTKSWLTCGSFSGSGNQVLANLENCLAEHQGEYVRLIGIDTQAKQRVLEVIAQRPEDVPGSGNKPVSYSSNGNGASISNGQGKAATVGDDLVAQIRSLLNQGYKVGTEFANQRRFRTSSWLTGPAIDSKREADVIREVQSVVSEHDKEYVRLIGIDVNAKRRMVETIIHRPGATANSSSSNGSGVAYRSSNGACSYQGSSGLSTEAIAQVRALLGQGYKIGTEHADQRRFRTKSWQSCSPIDTTRESEVMAALEACLAEHQGEYVRLIGIDTNAKRRVCESLIQRPGQAVANGSRAVSTAAPVSYQNGQSNGSFSSRNLTPETVTQVRSLLAQGHKIGTEHADKRRFRTKSWQSCSPIDSTRESEVMAALEACLAEHQGEYVRLIGIDSQAKRRVVETLIQRP</sequence>
<evidence type="ECO:0000256" key="1">
    <source>
        <dbReference type="ARBA" id="ARBA00022531"/>
    </source>
</evidence>
<evidence type="ECO:0000256" key="4">
    <source>
        <dbReference type="ARBA" id="ARBA00023587"/>
    </source>
</evidence>
<evidence type="ECO:0000256" key="13">
    <source>
        <dbReference type="SAM" id="MobiDB-lite"/>
    </source>
</evidence>
<dbReference type="InterPro" id="IPR017156">
    <property type="entry name" value="CcmM"/>
</dbReference>
<keyword evidence="11" id="KW-0862">Zinc</keyword>
<dbReference type="EMBL" id="BDQK01000001">
    <property type="protein sequence ID" value="GBF79293.1"/>
    <property type="molecule type" value="Genomic_DNA"/>
</dbReference>
<evidence type="ECO:0000256" key="11">
    <source>
        <dbReference type="PIRSR" id="PIRSR037250-51"/>
    </source>
</evidence>
<evidence type="ECO:0000256" key="6">
    <source>
        <dbReference type="ARBA" id="ARBA00023636"/>
    </source>
</evidence>
<dbReference type="GO" id="GO:0043886">
    <property type="term" value="F:structural constituent of carboxysome shell"/>
    <property type="evidence" value="ECO:0007669"/>
    <property type="project" value="InterPro"/>
</dbReference>
<keyword evidence="7" id="KW-1282">Carboxysome</keyword>
<organism evidence="15 16">
    <name type="scientific">Aphanothece sacrum FPU1</name>
    <dbReference type="NCBI Taxonomy" id="1920663"/>
    <lineage>
        <taxon>Bacteria</taxon>
        <taxon>Bacillati</taxon>
        <taxon>Cyanobacteriota</taxon>
        <taxon>Cyanophyceae</taxon>
        <taxon>Oscillatoriophycideae</taxon>
        <taxon>Chroococcales</taxon>
        <taxon>Aphanothecaceae</taxon>
        <taxon>Aphanothece</taxon>
    </lineage>
</organism>
<keyword evidence="8" id="KW-1283">Bacterial microcompartment</keyword>
<proteinExistence type="inferred from homology"/>
<evidence type="ECO:0000256" key="10">
    <source>
        <dbReference type="PIRSR" id="PIRSR037250-50"/>
    </source>
</evidence>
<feature type="compositionally biased region" description="Low complexity" evidence="13">
    <location>
        <begin position="324"/>
        <end position="337"/>
    </location>
</feature>
<dbReference type="PIRSF" id="PIRSF037250">
    <property type="entry name" value="CcmM"/>
    <property type="match status" value="1"/>
</dbReference>
<dbReference type="SMART" id="SM00961">
    <property type="entry name" value="RuBisCO_small"/>
    <property type="match status" value="4"/>
</dbReference>
<keyword evidence="3" id="KW-0120">Carbon dioxide fixation</keyword>
<name>A0A401IDB0_APHSA</name>
<dbReference type="OrthoDB" id="9803036at2"/>
<evidence type="ECO:0000256" key="3">
    <source>
        <dbReference type="ARBA" id="ARBA00023300"/>
    </source>
</evidence>
<reference evidence="16" key="1">
    <citation type="submission" date="2017-05" db="EMBL/GenBank/DDBJ databases">
        <title>Physiological properties and genetic analysis related to exopolysaccharide production of fresh-water unicellular cyanobacterium Aphanothece sacrum, Suizenji Nori, that has been cultured as a food source in Japan.</title>
        <authorList>
            <person name="Kanesaki Y."/>
            <person name="Yoshikawa S."/>
            <person name="Ohki K."/>
        </authorList>
    </citation>
    <scope>NUCLEOTIDE SEQUENCE [LARGE SCALE GENOMIC DNA]</scope>
    <source>
        <strain evidence="16">FPU1</strain>
    </source>
</reference>
<comment type="subcellular location">
    <subcellularLocation>
        <location evidence="4">Carboxysome</location>
    </subcellularLocation>
</comment>
<keyword evidence="2" id="KW-0677">Repeat</keyword>
<feature type="disulfide bond" evidence="12">
    <location>
        <begin position="194"/>
        <end position="200"/>
    </location>
</feature>
<feature type="domain" description="Ribulose bisphosphate carboxylase small subunit" evidence="14">
    <location>
        <begin position="567"/>
        <end position="660"/>
    </location>
</feature>
<evidence type="ECO:0000256" key="2">
    <source>
        <dbReference type="ARBA" id="ARBA00022737"/>
    </source>
</evidence>
<feature type="domain" description="Ribulose bisphosphate carboxylase small subunit" evidence="14">
    <location>
        <begin position="335"/>
        <end position="428"/>
    </location>
</feature>
<feature type="domain" description="Ribulose bisphosphate carboxylase small subunit" evidence="14">
    <location>
        <begin position="452"/>
        <end position="543"/>
    </location>
</feature>
<dbReference type="PANTHER" id="PTHR43360:SF1">
    <property type="entry name" value="CARBOXYSOME ASSEMBLY PROTEIN CCMM"/>
    <property type="match status" value="1"/>
</dbReference>
<dbReference type="InterPro" id="IPR052265">
    <property type="entry name" value="Gamma-CA"/>
</dbReference>
<evidence type="ECO:0000259" key="14">
    <source>
        <dbReference type="SMART" id="SM00961"/>
    </source>
</evidence>
<dbReference type="CDD" id="cd00307">
    <property type="entry name" value="RuBisCO_small_like"/>
    <property type="match status" value="4"/>
</dbReference>
<feature type="binding site" description="in other chain" evidence="11">
    <location>
        <position position="107"/>
    </location>
    <ligand>
        <name>Zn(2+)</name>
        <dbReference type="ChEBI" id="CHEBI:29105"/>
        <note>ligand shared between two neighboring subunits</note>
    </ligand>
</feature>
<accession>A0A401IDB0</accession>
<evidence type="ECO:0000256" key="12">
    <source>
        <dbReference type="PIRSR" id="PIRSR037250-52"/>
    </source>
</evidence>
<dbReference type="SUPFAM" id="SSF55239">
    <property type="entry name" value="RuBisCO, small subunit"/>
    <property type="match status" value="4"/>
</dbReference>
<dbReference type="InterPro" id="IPR036385">
    <property type="entry name" value="RuBisCO_ssu_sf"/>
</dbReference>
<dbReference type="SUPFAM" id="SSF51161">
    <property type="entry name" value="Trimeric LpxA-like enzymes"/>
    <property type="match status" value="1"/>
</dbReference>
<dbReference type="GO" id="GO:0031470">
    <property type="term" value="C:carboxysome"/>
    <property type="evidence" value="ECO:0007669"/>
    <property type="project" value="UniProtKB-SubCell"/>
</dbReference>
<dbReference type="CDD" id="cd00710">
    <property type="entry name" value="LbH_gamma_CA"/>
    <property type="match status" value="1"/>
</dbReference>
<dbReference type="GO" id="GO:0015979">
    <property type="term" value="P:photosynthesis"/>
    <property type="evidence" value="ECO:0007669"/>
    <property type="project" value="UniProtKB-KW"/>
</dbReference>
<comment type="caution">
    <text evidence="15">The sequence shown here is derived from an EMBL/GenBank/DDBJ whole genome shotgun (WGS) entry which is preliminary data.</text>
</comment>
<protein>
    <recommendedName>
        <fullName evidence="6">Carboxysome assembly protein CcmM</fullName>
    </recommendedName>
    <alternativeName>
        <fullName evidence="9">Carbon dioxide concentrating mechanism protein CcmM</fullName>
    </alternativeName>
</protein>
<evidence type="ECO:0000256" key="7">
    <source>
        <dbReference type="ARBA" id="ARBA00023669"/>
    </source>
</evidence>
<feature type="domain" description="Ribulose bisphosphate carboxylase small subunit" evidence="14">
    <location>
        <begin position="220"/>
        <end position="312"/>
    </location>
</feature>
<keyword evidence="12" id="KW-1015">Disulfide bond</keyword>
<evidence type="ECO:0000313" key="16">
    <source>
        <dbReference type="Proteomes" id="UP000287247"/>
    </source>
</evidence>
<feature type="active site" description="Proton donor/acceptor" evidence="10">
    <location>
        <position position="56"/>
    </location>
</feature>
<dbReference type="Gene3D" id="3.30.190.10">
    <property type="entry name" value="Ribulose bisphosphate carboxylase, small subunit"/>
    <property type="match status" value="4"/>
</dbReference>
<gene>
    <name evidence="15" type="ORF">AsFPU1_0686</name>
</gene>
<dbReference type="InterPro" id="IPR011004">
    <property type="entry name" value="Trimer_LpxA-like_sf"/>
</dbReference>
<comment type="similarity">
    <text evidence="5">Belongs to the gamma-class carbonic anhydrase family.</text>
</comment>
<keyword evidence="1" id="KW-0602">Photosynthesis</keyword>
<dbReference type="InterPro" id="IPR047223">
    <property type="entry name" value="CA_gamma_LbH"/>
</dbReference>
<feature type="region of interest" description="Disordered" evidence="13">
    <location>
        <begin position="311"/>
        <end position="340"/>
    </location>
</feature>
<evidence type="ECO:0000256" key="5">
    <source>
        <dbReference type="ARBA" id="ARBA00023595"/>
    </source>
</evidence>
<dbReference type="GO" id="GO:0015977">
    <property type="term" value="P:carbon fixation"/>
    <property type="evidence" value="ECO:0007669"/>
    <property type="project" value="UniProtKB-KW"/>
</dbReference>
<evidence type="ECO:0000256" key="8">
    <source>
        <dbReference type="ARBA" id="ARBA00024446"/>
    </source>
</evidence>
<evidence type="ECO:0000313" key="15">
    <source>
        <dbReference type="EMBL" id="GBF79293.1"/>
    </source>
</evidence>